<protein>
    <recommendedName>
        <fullName evidence="2">Helix-turn-helix domain-containing protein</fullName>
    </recommendedName>
</protein>
<feature type="region of interest" description="Disordered" evidence="1">
    <location>
        <begin position="57"/>
        <end position="84"/>
    </location>
</feature>
<gene>
    <name evidence="3" type="ORF">HY30_17800</name>
</gene>
<sequence>MEHAKNPPVESPYFTAAEAAAYLRLEESTLNAMRWRKEGPNWRKHGGKVVYHRDALDRWSRGRDSDPTVRNEPGANEDGDGARS</sequence>
<evidence type="ECO:0000313" key="4">
    <source>
        <dbReference type="Proteomes" id="UP000027190"/>
    </source>
</evidence>
<evidence type="ECO:0000313" key="3">
    <source>
        <dbReference type="EMBL" id="KCZ56944.1"/>
    </source>
</evidence>
<dbReference type="Proteomes" id="UP000027190">
    <property type="component" value="Unassembled WGS sequence"/>
</dbReference>
<keyword evidence="4" id="KW-1185">Reference proteome</keyword>
<comment type="caution">
    <text evidence="3">The sequence shown here is derived from an EMBL/GenBank/DDBJ whole genome shotgun (WGS) entry which is preliminary data.</text>
</comment>
<feature type="domain" description="Helix-turn-helix" evidence="2">
    <location>
        <begin position="13"/>
        <end position="60"/>
    </location>
</feature>
<dbReference type="RefSeq" id="WP_034740690.1">
    <property type="nucleotide sequence ID" value="NZ_AWFG01000034.1"/>
</dbReference>
<dbReference type="AlphaFoldDB" id="A0A062UK24"/>
<evidence type="ECO:0000256" key="1">
    <source>
        <dbReference type="SAM" id="MobiDB-lite"/>
    </source>
</evidence>
<dbReference type="InterPro" id="IPR041657">
    <property type="entry name" value="HTH_17"/>
</dbReference>
<dbReference type="eggNOG" id="COG3311">
    <property type="taxonomic scope" value="Bacteria"/>
</dbReference>
<dbReference type="Pfam" id="PF12728">
    <property type="entry name" value="HTH_17"/>
    <property type="match status" value="1"/>
</dbReference>
<feature type="compositionally biased region" description="Acidic residues" evidence="1">
    <location>
        <begin position="75"/>
        <end position="84"/>
    </location>
</feature>
<dbReference type="InterPro" id="IPR009061">
    <property type="entry name" value="DNA-bd_dom_put_sf"/>
</dbReference>
<dbReference type="OrthoDB" id="9806994at2"/>
<dbReference type="PATRIC" id="fig|1280947.3.peg.2413"/>
<feature type="compositionally biased region" description="Basic and acidic residues" evidence="1">
    <location>
        <begin position="57"/>
        <end position="69"/>
    </location>
</feature>
<proteinExistence type="predicted"/>
<name>A0A062UK24_9PROT</name>
<evidence type="ECO:0000259" key="2">
    <source>
        <dbReference type="Pfam" id="PF12728"/>
    </source>
</evidence>
<dbReference type="SUPFAM" id="SSF46955">
    <property type="entry name" value="Putative DNA-binding domain"/>
    <property type="match status" value="1"/>
</dbReference>
<reference evidence="3 4" key="1">
    <citation type="journal article" date="2014" name="Antonie Van Leeuwenhoek">
        <title>Hyphomonas beringensis sp. nov. and Hyphomonas chukchiensis sp. nov., isolated from surface seawater of the Bering Sea and Chukchi Sea.</title>
        <authorList>
            <person name="Li C."/>
            <person name="Lai Q."/>
            <person name="Li G."/>
            <person name="Dong C."/>
            <person name="Wang J."/>
            <person name="Liao Y."/>
            <person name="Shao Z."/>
        </authorList>
    </citation>
    <scope>NUCLEOTIDE SEQUENCE [LARGE SCALE GENOMIC DNA]</scope>
    <source>
        <strain evidence="3 4">BH-BN04-4</strain>
    </source>
</reference>
<dbReference type="EMBL" id="AWFG01000034">
    <property type="protein sequence ID" value="KCZ56944.1"/>
    <property type="molecule type" value="Genomic_DNA"/>
</dbReference>
<dbReference type="STRING" id="1280947.HY30_17800"/>
<accession>A0A062UK24</accession>
<organism evidence="3 4">
    <name type="scientific">Hyphomonas chukchiensis</name>
    <dbReference type="NCBI Taxonomy" id="1280947"/>
    <lineage>
        <taxon>Bacteria</taxon>
        <taxon>Pseudomonadati</taxon>
        <taxon>Pseudomonadota</taxon>
        <taxon>Alphaproteobacteria</taxon>
        <taxon>Hyphomonadales</taxon>
        <taxon>Hyphomonadaceae</taxon>
        <taxon>Hyphomonas</taxon>
    </lineage>
</organism>